<organism evidence="2 3">
    <name type="scientific">Rhodopirellula baltica SH28</name>
    <dbReference type="NCBI Taxonomy" id="993517"/>
    <lineage>
        <taxon>Bacteria</taxon>
        <taxon>Pseudomonadati</taxon>
        <taxon>Planctomycetota</taxon>
        <taxon>Planctomycetia</taxon>
        <taxon>Pirellulales</taxon>
        <taxon>Pirellulaceae</taxon>
        <taxon>Rhodopirellula</taxon>
    </lineage>
</organism>
<proteinExistence type="predicted"/>
<feature type="compositionally biased region" description="Basic residues" evidence="1">
    <location>
        <begin position="307"/>
        <end position="318"/>
    </location>
</feature>
<feature type="compositionally biased region" description="Basic and acidic residues" evidence="1">
    <location>
        <begin position="319"/>
        <end position="330"/>
    </location>
</feature>
<feature type="region of interest" description="Disordered" evidence="1">
    <location>
        <begin position="300"/>
        <end position="339"/>
    </location>
</feature>
<accession>K5C8H5</accession>
<dbReference type="EMBL" id="AMCW01000150">
    <property type="protein sequence ID" value="EKJ99304.1"/>
    <property type="molecule type" value="Genomic_DNA"/>
</dbReference>
<evidence type="ECO:0000313" key="2">
    <source>
        <dbReference type="EMBL" id="EKJ99304.1"/>
    </source>
</evidence>
<dbReference type="PATRIC" id="fig|993517.3.peg.5794"/>
<evidence type="ECO:0000256" key="1">
    <source>
        <dbReference type="SAM" id="MobiDB-lite"/>
    </source>
</evidence>
<feature type="compositionally biased region" description="Basic and acidic residues" evidence="1">
    <location>
        <begin position="219"/>
        <end position="233"/>
    </location>
</feature>
<feature type="region of interest" description="Disordered" evidence="1">
    <location>
        <begin position="219"/>
        <end position="251"/>
    </location>
</feature>
<comment type="caution">
    <text evidence="2">The sequence shown here is derived from an EMBL/GenBank/DDBJ whole genome shotgun (WGS) entry which is preliminary data.</text>
</comment>
<sequence>MLVITTAIGAAHAWMAALASLLEDRPQSLLDHFKERSILKEAVGSDTRIWTLSRISHDCFCHHDHNQYKLGGGQVLPVTPGIAVTRAAAHFHMPLLMFTTSNSIYQLPTLETALQTHPLIRGVHDACKSVLMISAEDFNRLVQSIEQDGLLDPVRINRDGVLLDGRCRLCALHVLGIPISEDEIETSDLDPWKVASSNEARRHLTKGQKNMVAAKRLEAERKAGRKRQSEGAKKANKRRTNPVATDSVATGRNAPVLDTVAKSEGLSREELRLAELLCMNEPELAKQVENGEMDWNTAIEKCGLKAPKPKRAKKKPKSARREERNAKPTERPVASGLSPDELSTLRHLSDQLCKQAAGNELPKVIRDYLRECDAEDRPDYHPSMEEMAVYCQCDNDLLHDVAWAEHDELDFNTVGVILALAGVYPACNAVSLTETRITRAEKAAKWLENDHDDDPQLLTHLTRGIVSQIGTCQQWAGNGGANALKSTPGSSHVLDDLSARASE</sequence>
<dbReference type="RefSeq" id="WP_007334733.1">
    <property type="nucleotide sequence ID" value="NZ_AMCW01000150.1"/>
</dbReference>
<gene>
    <name evidence="2" type="ORF">RBSH_05353</name>
</gene>
<dbReference type="SUPFAM" id="SSF110849">
    <property type="entry name" value="ParB/Sulfiredoxin"/>
    <property type="match status" value="1"/>
</dbReference>
<evidence type="ECO:0000313" key="3">
    <source>
        <dbReference type="Proteomes" id="UP000007993"/>
    </source>
</evidence>
<evidence type="ECO:0008006" key="4">
    <source>
        <dbReference type="Google" id="ProtNLM"/>
    </source>
</evidence>
<dbReference type="Proteomes" id="UP000007993">
    <property type="component" value="Unassembled WGS sequence"/>
</dbReference>
<dbReference type="AlphaFoldDB" id="K5C8H5"/>
<name>K5C8H5_RHOBT</name>
<dbReference type="InterPro" id="IPR036086">
    <property type="entry name" value="ParB/Sulfiredoxin_sf"/>
</dbReference>
<reference evidence="2 3" key="1">
    <citation type="journal article" date="2013" name="Mar. Genomics">
        <title>Expression of sulfatases in Rhodopirellula baltica and the diversity of sulfatases in the genus Rhodopirellula.</title>
        <authorList>
            <person name="Wegner C.E."/>
            <person name="Richter-Heitmann T."/>
            <person name="Klindworth A."/>
            <person name="Klockow C."/>
            <person name="Richter M."/>
            <person name="Achstetter T."/>
            <person name="Glockner F.O."/>
            <person name="Harder J."/>
        </authorList>
    </citation>
    <scope>NUCLEOTIDE SEQUENCE [LARGE SCALE GENOMIC DNA]</scope>
    <source>
        <strain evidence="2 3">SH28</strain>
    </source>
</reference>
<protein>
    <recommendedName>
        <fullName evidence="4">ParB/Sulfiredoxin domain-containing protein</fullName>
    </recommendedName>
</protein>